<keyword evidence="1" id="KW-0472">Membrane</keyword>
<dbReference type="PANTHER" id="PTHR40465:SF1">
    <property type="entry name" value="DUF6534 DOMAIN-CONTAINING PROTEIN"/>
    <property type="match status" value="1"/>
</dbReference>
<protein>
    <submittedName>
        <fullName evidence="2">Uncharacterized protein</fullName>
    </submittedName>
</protein>
<feature type="transmembrane region" description="Helical" evidence="1">
    <location>
        <begin position="97"/>
        <end position="115"/>
    </location>
</feature>
<feature type="transmembrane region" description="Helical" evidence="1">
    <location>
        <begin position="12"/>
        <end position="31"/>
    </location>
</feature>
<keyword evidence="1" id="KW-1133">Transmembrane helix</keyword>
<keyword evidence="3" id="KW-1185">Reference proteome</keyword>
<feature type="transmembrane region" description="Helical" evidence="1">
    <location>
        <begin position="51"/>
        <end position="77"/>
    </location>
</feature>
<evidence type="ECO:0000313" key="2">
    <source>
        <dbReference type="EMBL" id="EPT01282.1"/>
    </source>
</evidence>
<accession>S8E8H1</accession>
<dbReference type="OrthoDB" id="2797442at2759"/>
<dbReference type="InParanoid" id="S8E8H1"/>
<dbReference type="EMBL" id="KE504143">
    <property type="protein sequence ID" value="EPT01282.1"/>
    <property type="molecule type" value="Genomic_DNA"/>
</dbReference>
<name>S8E8H1_FOMSC</name>
<dbReference type="AlphaFoldDB" id="S8E8H1"/>
<organism evidence="2 3">
    <name type="scientific">Fomitopsis schrenkii</name>
    <name type="common">Brown rot fungus</name>
    <dbReference type="NCBI Taxonomy" id="2126942"/>
    <lineage>
        <taxon>Eukaryota</taxon>
        <taxon>Fungi</taxon>
        <taxon>Dikarya</taxon>
        <taxon>Basidiomycota</taxon>
        <taxon>Agaricomycotina</taxon>
        <taxon>Agaricomycetes</taxon>
        <taxon>Polyporales</taxon>
        <taxon>Fomitopsis</taxon>
    </lineage>
</organism>
<dbReference type="STRING" id="743788.S8E8H1"/>
<evidence type="ECO:0000256" key="1">
    <source>
        <dbReference type="SAM" id="Phobius"/>
    </source>
</evidence>
<reference evidence="2 3" key="1">
    <citation type="journal article" date="2012" name="Science">
        <title>The Paleozoic origin of enzymatic lignin decomposition reconstructed from 31 fungal genomes.</title>
        <authorList>
            <person name="Floudas D."/>
            <person name="Binder M."/>
            <person name="Riley R."/>
            <person name="Barry K."/>
            <person name="Blanchette R.A."/>
            <person name="Henrissat B."/>
            <person name="Martinez A.T."/>
            <person name="Otillar R."/>
            <person name="Spatafora J.W."/>
            <person name="Yadav J.S."/>
            <person name="Aerts A."/>
            <person name="Benoit I."/>
            <person name="Boyd A."/>
            <person name="Carlson A."/>
            <person name="Copeland A."/>
            <person name="Coutinho P.M."/>
            <person name="de Vries R.P."/>
            <person name="Ferreira P."/>
            <person name="Findley K."/>
            <person name="Foster B."/>
            <person name="Gaskell J."/>
            <person name="Glotzer D."/>
            <person name="Gorecki P."/>
            <person name="Heitman J."/>
            <person name="Hesse C."/>
            <person name="Hori C."/>
            <person name="Igarashi K."/>
            <person name="Jurgens J.A."/>
            <person name="Kallen N."/>
            <person name="Kersten P."/>
            <person name="Kohler A."/>
            <person name="Kuees U."/>
            <person name="Kumar T.K.A."/>
            <person name="Kuo A."/>
            <person name="LaButti K."/>
            <person name="Larrondo L.F."/>
            <person name="Lindquist E."/>
            <person name="Ling A."/>
            <person name="Lombard V."/>
            <person name="Lucas S."/>
            <person name="Lundell T."/>
            <person name="Martin R."/>
            <person name="McLaughlin D.J."/>
            <person name="Morgenstern I."/>
            <person name="Morin E."/>
            <person name="Murat C."/>
            <person name="Nagy L.G."/>
            <person name="Nolan M."/>
            <person name="Ohm R.A."/>
            <person name="Patyshakuliyeva A."/>
            <person name="Rokas A."/>
            <person name="Ruiz-Duenas F.J."/>
            <person name="Sabat G."/>
            <person name="Salamov A."/>
            <person name="Samejima M."/>
            <person name="Schmutz J."/>
            <person name="Slot J.C."/>
            <person name="St John F."/>
            <person name="Stenlid J."/>
            <person name="Sun H."/>
            <person name="Sun S."/>
            <person name="Syed K."/>
            <person name="Tsang A."/>
            <person name="Wiebenga A."/>
            <person name="Young D."/>
            <person name="Pisabarro A."/>
            <person name="Eastwood D.C."/>
            <person name="Martin F."/>
            <person name="Cullen D."/>
            <person name="Grigoriev I.V."/>
            <person name="Hibbett D.S."/>
        </authorList>
    </citation>
    <scope>NUCLEOTIDE SEQUENCE</scope>
    <source>
        <strain evidence="3">FP-58527</strain>
    </source>
</reference>
<dbReference type="HOGENOM" id="CLU_1224804_0_0_1"/>
<keyword evidence="1" id="KW-0812">Transmembrane</keyword>
<dbReference type="Proteomes" id="UP000015241">
    <property type="component" value="Unassembled WGS sequence"/>
</dbReference>
<evidence type="ECO:0000313" key="3">
    <source>
        <dbReference type="Proteomes" id="UP000015241"/>
    </source>
</evidence>
<sequence length="226" mass="25203">MTSTELNLNLNPTLGTMFVAVVVAAVFYGITTLQTLFYYSTYPRDNYPLKTLVAFLWMLDGLSLVMISYGVYTYLVIDYMDPLALETVNRFYGSEPFCAATIAFVVHEFLVYRIWCLDGKFAPLVVFMYEVAPTILAFEVFESLVTKSYVNTFMATLNVRNSVRGKGLADTAAGETCQGGNIATLEFHHSFSNSTNVMTSVPVPTPLTSDTPKEQVFDEPYGMHTV</sequence>
<gene>
    <name evidence="2" type="ORF">FOMPIDRAFT_84937</name>
</gene>
<proteinExistence type="predicted"/>
<dbReference type="PANTHER" id="PTHR40465">
    <property type="entry name" value="CHROMOSOME 1, WHOLE GENOME SHOTGUN SEQUENCE"/>
    <property type="match status" value="1"/>
</dbReference>